<organism evidence="1 2">
    <name type="scientific">Sphingobacterium faecale</name>
    <dbReference type="NCBI Taxonomy" id="2803775"/>
    <lineage>
        <taxon>Bacteria</taxon>
        <taxon>Pseudomonadati</taxon>
        <taxon>Bacteroidota</taxon>
        <taxon>Sphingobacteriia</taxon>
        <taxon>Sphingobacteriales</taxon>
        <taxon>Sphingobacteriaceae</taxon>
        <taxon>Sphingobacterium</taxon>
    </lineage>
</organism>
<accession>A0ABS1QZZ3</accession>
<dbReference type="RefSeq" id="WP_202101584.1">
    <property type="nucleotide sequence ID" value="NZ_JAERTY010000002.1"/>
</dbReference>
<keyword evidence="2" id="KW-1185">Reference proteome</keyword>
<evidence type="ECO:0000313" key="1">
    <source>
        <dbReference type="EMBL" id="MBL1407775.1"/>
    </source>
</evidence>
<reference evidence="1 2" key="1">
    <citation type="submission" date="2021-01" db="EMBL/GenBank/DDBJ databases">
        <title>C459-1 draft genome sequence.</title>
        <authorList>
            <person name="Zhang X.-F."/>
        </authorList>
    </citation>
    <scope>NUCLEOTIDE SEQUENCE [LARGE SCALE GENOMIC DNA]</scope>
    <source>
        <strain evidence="2">C459-1</strain>
    </source>
</reference>
<dbReference type="Proteomes" id="UP000625283">
    <property type="component" value="Unassembled WGS sequence"/>
</dbReference>
<proteinExistence type="predicted"/>
<dbReference type="EMBL" id="JAERTY010000002">
    <property type="protein sequence ID" value="MBL1407775.1"/>
    <property type="molecule type" value="Genomic_DNA"/>
</dbReference>
<comment type="caution">
    <text evidence="1">The sequence shown here is derived from an EMBL/GenBank/DDBJ whole genome shotgun (WGS) entry which is preliminary data.</text>
</comment>
<name>A0ABS1QZZ3_9SPHI</name>
<gene>
    <name evidence="1" type="ORF">JKG61_03335</name>
</gene>
<protein>
    <submittedName>
        <fullName evidence="1">Uncharacterized protein</fullName>
    </submittedName>
</protein>
<sequence length="131" mass="15006">MMKHIIMSLLSSTILINAFAQKKPEYNPLAQAVKAIQKYAGPGDIGPFKAGPNQATYYLNHGLGSISPITLEDINKLNHLEYDIRLTFDFIYKNMLLKRAIILDPVSKERQKKLLDLYLNDPRFKKQNTQQ</sequence>
<evidence type="ECO:0000313" key="2">
    <source>
        <dbReference type="Proteomes" id="UP000625283"/>
    </source>
</evidence>